<dbReference type="EMBL" id="VMBG01000002">
    <property type="protein sequence ID" value="TSJ76732.1"/>
    <property type="molecule type" value="Genomic_DNA"/>
</dbReference>
<dbReference type="OrthoDB" id="183630at2"/>
<dbReference type="Proteomes" id="UP000315648">
    <property type="component" value="Unassembled WGS sequence"/>
</dbReference>
<protein>
    <submittedName>
        <fullName evidence="2">Uncharacterized protein</fullName>
    </submittedName>
</protein>
<gene>
    <name evidence="2" type="ORF">FPL22_11440</name>
</gene>
<sequence length="311" mass="34223">MQTDPFTGRPTCIQGGRLPSDEDRRALQHDHRRRLEALARLSAAAEKVGIGTDPDDSLVLWDADEVGLLAAADPLWHELHEAAAAFRELLPIVSLEDFGFPEHVEDLLAECGPRLRPISSGVEATAFEAQDHSIYKFFMPRESGRIGGTFAFRRGEEVALLADAADGSYRAMLEKFDLIVRLDGMPTEVIGVTKNEGVLITKQTLGSLLSEGADTSGVQPAALIPIPSRFLRAHRDHPRLYFVDGTPWLVADLHSKNLVRAVDGQLRAIDLLAAPFPAELVAKEPLLTDWLERARLDPKAALLRPVHDDEL</sequence>
<keyword evidence="3" id="KW-1185">Reference proteome</keyword>
<dbReference type="RefSeq" id="WP_144230489.1">
    <property type="nucleotide sequence ID" value="NZ_CBCRVV010000009.1"/>
</dbReference>
<name>A0A556QJC8_9BACT</name>
<accession>A0A556QJC8</accession>
<proteinExistence type="predicted"/>
<evidence type="ECO:0000313" key="3">
    <source>
        <dbReference type="Proteomes" id="UP000315648"/>
    </source>
</evidence>
<comment type="caution">
    <text evidence="2">The sequence shown here is derived from an EMBL/GenBank/DDBJ whole genome shotgun (WGS) entry which is preliminary data.</text>
</comment>
<organism evidence="2 3">
    <name type="scientific">Rariglobus hedericola</name>
    <dbReference type="NCBI Taxonomy" id="2597822"/>
    <lineage>
        <taxon>Bacteria</taxon>
        <taxon>Pseudomonadati</taxon>
        <taxon>Verrucomicrobiota</taxon>
        <taxon>Opitutia</taxon>
        <taxon>Opitutales</taxon>
        <taxon>Opitutaceae</taxon>
        <taxon>Rariglobus</taxon>
    </lineage>
</organism>
<feature type="region of interest" description="Disordered" evidence="1">
    <location>
        <begin position="1"/>
        <end position="24"/>
    </location>
</feature>
<dbReference type="AlphaFoldDB" id="A0A556QJC8"/>
<reference evidence="2 3" key="1">
    <citation type="submission" date="2019-07" db="EMBL/GenBank/DDBJ databases">
        <title>Description of 53C-WASEF.</title>
        <authorList>
            <person name="Pitt A."/>
            <person name="Hahn M.W."/>
        </authorList>
    </citation>
    <scope>NUCLEOTIDE SEQUENCE [LARGE SCALE GENOMIC DNA]</scope>
    <source>
        <strain evidence="2 3">53C-WASEF</strain>
    </source>
</reference>
<evidence type="ECO:0000256" key="1">
    <source>
        <dbReference type="SAM" id="MobiDB-lite"/>
    </source>
</evidence>
<evidence type="ECO:0000313" key="2">
    <source>
        <dbReference type="EMBL" id="TSJ76732.1"/>
    </source>
</evidence>